<keyword evidence="1" id="KW-0560">Oxidoreductase</keyword>
<dbReference type="GO" id="GO:0070967">
    <property type="term" value="F:coenzyme F420 binding"/>
    <property type="evidence" value="ECO:0007669"/>
    <property type="project" value="TreeGrafter"/>
</dbReference>
<keyword evidence="3" id="KW-1185">Reference proteome</keyword>
<dbReference type="SUPFAM" id="SSF50475">
    <property type="entry name" value="FMN-binding split barrel"/>
    <property type="match status" value="1"/>
</dbReference>
<reference evidence="2 3" key="1">
    <citation type="submission" date="2018-02" db="EMBL/GenBank/DDBJ databases">
        <title>Complete genome of Nitrosopumilus ureaphilus PS0.</title>
        <authorList>
            <person name="Qin W."/>
            <person name="Zheng Y."/>
            <person name="Stahl D.A."/>
        </authorList>
    </citation>
    <scope>NUCLEOTIDE SEQUENCE [LARGE SCALE GENOMIC DNA]</scope>
    <source>
        <strain evidence="2 3">PS0</strain>
    </source>
</reference>
<evidence type="ECO:0000313" key="3">
    <source>
        <dbReference type="Proteomes" id="UP000509478"/>
    </source>
</evidence>
<dbReference type="InterPro" id="IPR024747">
    <property type="entry name" value="Pyridox_Oxase-rel"/>
</dbReference>
<sequence length="133" mass="15202">MGKRDEFLRSQKILRLSTIGKNKIPHIVPVWYRYGGKKLYIGTNTKTLKAKNAKRNKHVAFCVDVGVKSPDIYGVMGQGDANLILEENKVKAIAKKILLRYFDTLENKSAKELLDDTDCIIEIIPKKFSVWSY</sequence>
<dbReference type="Pfam" id="PF12900">
    <property type="entry name" value="Pyridox_ox_2"/>
    <property type="match status" value="1"/>
</dbReference>
<dbReference type="GeneID" id="56066597"/>
<dbReference type="EMBL" id="CP026995">
    <property type="protein sequence ID" value="QLH05816.1"/>
    <property type="molecule type" value="Genomic_DNA"/>
</dbReference>
<dbReference type="OrthoDB" id="139492at2157"/>
<organism evidence="2 3">
    <name type="scientific">Nitrosopumilus ureiphilus</name>
    <dbReference type="NCBI Taxonomy" id="1470067"/>
    <lineage>
        <taxon>Archaea</taxon>
        <taxon>Nitrososphaerota</taxon>
        <taxon>Nitrososphaeria</taxon>
        <taxon>Nitrosopumilales</taxon>
        <taxon>Nitrosopumilaceae</taxon>
        <taxon>Nitrosopumilus</taxon>
    </lineage>
</organism>
<dbReference type="PANTHER" id="PTHR35176">
    <property type="entry name" value="HEME OXYGENASE HI_0854-RELATED"/>
    <property type="match status" value="1"/>
</dbReference>
<accession>A0A7D5R0L4</accession>
<dbReference type="Gene3D" id="2.30.110.10">
    <property type="entry name" value="Electron Transport, Fmn-binding Protein, Chain A"/>
    <property type="match status" value="1"/>
</dbReference>
<protein>
    <submittedName>
        <fullName evidence="2">Pyridoxamine 5'-phosphate oxidase</fullName>
    </submittedName>
</protein>
<dbReference type="KEGG" id="nue:C5F50_01010"/>
<name>A0A7D5R0L4_9ARCH</name>
<dbReference type="InterPro" id="IPR052019">
    <property type="entry name" value="F420H2_bilvrd_red/Heme_oxyg"/>
</dbReference>
<dbReference type="PANTHER" id="PTHR35176:SF6">
    <property type="entry name" value="HEME OXYGENASE HI_0854-RELATED"/>
    <property type="match status" value="1"/>
</dbReference>
<proteinExistence type="predicted"/>
<dbReference type="RefSeq" id="WP_179371883.1">
    <property type="nucleotide sequence ID" value="NZ_CP026995.1"/>
</dbReference>
<dbReference type="GO" id="GO:0016627">
    <property type="term" value="F:oxidoreductase activity, acting on the CH-CH group of donors"/>
    <property type="evidence" value="ECO:0007669"/>
    <property type="project" value="TreeGrafter"/>
</dbReference>
<dbReference type="GO" id="GO:0005829">
    <property type="term" value="C:cytosol"/>
    <property type="evidence" value="ECO:0007669"/>
    <property type="project" value="TreeGrafter"/>
</dbReference>
<evidence type="ECO:0000313" key="2">
    <source>
        <dbReference type="EMBL" id="QLH05816.1"/>
    </source>
</evidence>
<evidence type="ECO:0000256" key="1">
    <source>
        <dbReference type="ARBA" id="ARBA00023002"/>
    </source>
</evidence>
<dbReference type="AlphaFoldDB" id="A0A7D5R0L4"/>
<gene>
    <name evidence="2" type="ORF">C5F50_01010</name>
</gene>
<dbReference type="Proteomes" id="UP000509478">
    <property type="component" value="Chromosome"/>
</dbReference>
<dbReference type="InterPro" id="IPR012349">
    <property type="entry name" value="Split_barrel_FMN-bd"/>
</dbReference>